<dbReference type="KEGG" id="aja:AJAP_18285"/>
<dbReference type="Proteomes" id="UP000028492">
    <property type="component" value="Chromosome"/>
</dbReference>
<dbReference type="EMBL" id="CP008953">
    <property type="protein sequence ID" value="AIG76524.1"/>
    <property type="molecule type" value="Genomic_DNA"/>
</dbReference>
<reference evidence="1 2" key="1">
    <citation type="journal article" date="2014" name="J. Biotechnol.">
        <title>Complete genome sequence of the actinobacterium Amycolatopsis japonica MG417-CF17(T) (=DSM 44213T) producing (S,S)-N,N'-ethylenediaminedisuccinic acid.</title>
        <authorList>
            <person name="Stegmann E."/>
            <person name="Albersmeier A."/>
            <person name="Spohn M."/>
            <person name="Gert H."/>
            <person name="Weber T."/>
            <person name="Wohlleben W."/>
            <person name="Kalinowski J."/>
            <person name="Ruckert C."/>
        </authorList>
    </citation>
    <scope>NUCLEOTIDE SEQUENCE [LARGE SCALE GENOMIC DNA]</scope>
    <source>
        <strain evidence="2">MG417-CF17 (DSM 44213)</strain>
    </source>
</reference>
<organism evidence="1 2">
    <name type="scientific">Amycolatopsis japonica</name>
    <dbReference type="NCBI Taxonomy" id="208439"/>
    <lineage>
        <taxon>Bacteria</taxon>
        <taxon>Bacillati</taxon>
        <taxon>Actinomycetota</taxon>
        <taxon>Actinomycetes</taxon>
        <taxon>Pseudonocardiales</taxon>
        <taxon>Pseudonocardiaceae</taxon>
        <taxon>Amycolatopsis</taxon>
        <taxon>Amycolatopsis japonica group</taxon>
    </lineage>
</organism>
<accession>A0A075UVQ9</accession>
<evidence type="ECO:0000313" key="1">
    <source>
        <dbReference type="EMBL" id="AIG76524.1"/>
    </source>
</evidence>
<protein>
    <submittedName>
        <fullName evidence="1">Uncharacterized protein</fullName>
    </submittedName>
</protein>
<keyword evidence="2" id="KW-1185">Reference proteome</keyword>
<dbReference type="HOGENOM" id="CLU_2857783_0_0_11"/>
<dbReference type="STRING" id="208439.AJAP_18285"/>
<dbReference type="AlphaFoldDB" id="A0A075UVQ9"/>
<proteinExistence type="predicted"/>
<gene>
    <name evidence="1" type="ORF">AJAP_18285</name>
</gene>
<evidence type="ECO:0000313" key="2">
    <source>
        <dbReference type="Proteomes" id="UP000028492"/>
    </source>
</evidence>
<sequence>MYERDLPATEDVLGAVNLPRALEVGSRNHALAGSKPRLSANPLATLSTDTGSPSVVSVFTGGWI</sequence>
<dbReference type="RefSeq" id="WP_016334466.1">
    <property type="nucleotide sequence ID" value="NZ_CP008953.1"/>
</dbReference>
<name>A0A075UVQ9_9PSEU</name>